<accession>A0A0R3X9U0</accession>
<dbReference type="AlphaFoldDB" id="A0A0R3X9U0"/>
<protein>
    <submittedName>
        <fullName evidence="4">PPM-type phosphatase domain-containing protein</fullName>
    </submittedName>
</protein>
<keyword evidence="3" id="KW-1185">Reference proteome</keyword>
<reference evidence="2 3" key="2">
    <citation type="submission" date="2018-11" db="EMBL/GenBank/DDBJ databases">
        <authorList>
            <consortium name="Pathogen Informatics"/>
        </authorList>
    </citation>
    <scope>NUCLEOTIDE SEQUENCE [LARGE SCALE GENOMIC DNA]</scope>
</reference>
<gene>
    <name evidence="2" type="ORF">TTAC_LOCUS10300</name>
</gene>
<name>A0A0R3X9U0_HYDTA</name>
<dbReference type="Proteomes" id="UP000274429">
    <property type="component" value="Unassembled WGS sequence"/>
</dbReference>
<sequence length="85" mass="9299">MKRLSQGSAKPESTIWPEKQADWVIIGAASFIVPVADGGRVRQFRRRDDAPDAVATSKDDSKGEVYHDFTTPAPRPLNDCLCGVV</sequence>
<proteinExistence type="predicted"/>
<dbReference type="EMBL" id="UYWX01021523">
    <property type="protein sequence ID" value="VDM35280.1"/>
    <property type="molecule type" value="Genomic_DNA"/>
</dbReference>
<dbReference type="WBParaSite" id="TTAC_0001031501-mRNA-1">
    <property type="protein sequence ID" value="TTAC_0001031501-mRNA-1"/>
    <property type="gene ID" value="TTAC_0001031501"/>
</dbReference>
<feature type="region of interest" description="Disordered" evidence="1">
    <location>
        <begin position="47"/>
        <end position="74"/>
    </location>
</feature>
<reference evidence="4" key="1">
    <citation type="submission" date="2017-02" db="UniProtKB">
        <authorList>
            <consortium name="WormBaseParasite"/>
        </authorList>
    </citation>
    <scope>IDENTIFICATION</scope>
</reference>
<evidence type="ECO:0000313" key="2">
    <source>
        <dbReference type="EMBL" id="VDM35280.1"/>
    </source>
</evidence>
<evidence type="ECO:0000313" key="3">
    <source>
        <dbReference type="Proteomes" id="UP000274429"/>
    </source>
</evidence>
<organism evidence="4">
    <name type="scientific">Hydatigena taeniaeformis</name>
    <name type="common">Feline tapeworm</name>
    <name type="synonym">Taenia taeniaeformis</name>
    <dbReference type="NCBI Taxonomy" id="6205"/>
    <lineage>
        <taxon>Eukaryota</taxon>
        <taxon>Metazoa</taxon>
        <taxon>Spiralia</taxon>
        <taxon>Lophotrochozoa</taxon>
        <taxon>Platyhelminthes</taxon>
        <taxon>Cestoda</taxon>
        <taxon>Eucestoda</taxon>
        <taxon>Cyclophyllidea</taxon>
        <taxon>Taeniidae</taxon>
        <taxon>Hydatigera</taxon>
    </lineage>
</organism>
<evidence type="ECO:0000313" key="4">
    <source>
        <dbReference type="WBParaSite" id="TTAC_0001031501-mRNA-1"/>
    </source>
</evidence>
<feature type="compositionally biased region" description="Basic and acidic residues" evidence="1">
    <location>
        <begin position="57"/>
        <end position="67"/>
    </location>
</feature>
<evidence type="ECO:0000256" key="1">
    <source>
        <dbReference type="SAM" id="MobiDB-lite"/>
    </source>
</evidence>